<comment type="caution">
    <text evidence="2">The sequence shown here is derived from an EMBL/GenBank/DDBJ whole genome shotgun (WGS) entry which is preliminary data.</text>
</comment>
<keyword evidence="3" id="KW-1185">Reference proteome</keyword>
<name>A0AAW0MM10_9GOBI</name>
<evidence type="ECO:0000313" key="2">
    <source>
        <dbReference type="EMBL" id="KAK7880545.1"/>
    </source>
</evidence>
<evidence type="ECO:0000313" key="3">
    <source>
        <dbReference type="Proteomes" id="UP001460270"/>
    </source>
</evidence>
<evidence type="ECO:0000256" key="1">
    <source>
        <dbReference type="SAM" id="MobiDB-lite"/>
    </source>
</evidence>
<gene>
    <name evidence="2" type="ORF">WMY93_032816</name>
</gene>
<sequence>MVLRSLHDESGHLAWTRLLNSSETGSTGQRWELRLNSTIKNCGRCITRKALPQRAAPLNQITSQGPLDLVCIDFLSLEPDSQGFANILVVTDHFTSLQDQTRESMGAEKTIHRNHLLPIGYLTFEFDWDKLVTLQDMSTKQAKPVTTQAEPERQVPDLVELEPVVNDLPNLPPSADPEVNVPEGGADLNQSQDTQAEMEQAERARRITRPVVKLSYDELGKPSEHPVTVLSHGVLVGSGLYRDPRSSLCRTLWCHPMALCFTCSHLASTLSCKTIRVCKVYFYEDIKIF</sequence>
<protein>
    <submittedName>
        <fullName evidence="2">Uncharacterized protein</fullName>
    </submittedName>
</protein>
<accession>A0AAW0MM10</accession>
<dbReference type="EMBL" id="JBBPFD010000082">
    <property type="protein sequence ID" value="KAK7880545.1"/>
    <property type="molecule type" value="Genomic_DNA"/>
</dbReference>
<dbReference type="Proteomes" id="UP001460270">
    <property type="component" value="Unassembled WGS sequence"/>
</dbReference>
<proteinExistence type="predicted"/>
<feature type="region of interest" description="Disordered" evidence="1">
    <location>
        <begin position="182"/>
        <end position="203"/>
    </location>
</feature>
<organism evidence="2 3">
    <name type="scientific">Mugilogobius chulae</name>
    <name type="common">yellowstripe goby</name>
    <dbReference type="NCBI Taxonomy" id="88201"/>
    <lineage>
        <taxon>Eukaryota</taxon>
        <taxon>Metazoa</taxon>
        <taxon>Chordata</taxon>
        <taxon>Craniata</taxon>
        <taxon>Vertebrata</taxon>
        <taxon>Euteleostomi</taxon>
        <taxon>Actinopterygii</taxon>
        <taxon>Neopterygii</taxon>
        <taxon>Teleostei</taxon>
        <taxon>Neoteleostei</taxon>
        <taxon>Acanthomorphata</taxon>
        <taxon>Gobiaria</taxon>
        <taxon>Gobiiformes</taxon>
        <taxon>Gobioidei</taxon>
        <taxon>Gobiidae</taxon>
        <taxon>Gobionellinae</taxon>
        <taxon>Mugilogobius</taxon>
    </lineage>
</organism>
<reference evidence="3" key="1">
    <citation type="submission" date="2024-04" db="EMBL/GenBank/DDBJ databases">
        <title>Salinicola lusitanus LLJ914,a marine bacterium isolated from the Okinawa Trough.</title>
        <authorList>
            <person name="Li J."/>
        </authorList>
    </citation>
    <scope>NUCLEOTIDE SEQUENCE [LARGE SCALE GENOMIC DNA]</scope>
</reference>
<dbReference type="AlphaFoldDB" id="A0AAW0MM10"/>
<feature type="compositionally biased region" description="Polar residues" evidence="1">
    <location>
        <begin position="188"/>
        <end position="197"/>
    </location>
</feature>